<evidence type="ECO:0000313" key="8">
    <source>
        <dbReference type="Proteomes" id="UP000011958"/>
    </source>
</evidence>
<reference evidence="8" key="1">
    <citation type="journal article" date="2016" name="Nat. Commun.">
        <title>Genome analysis of three Pneumocystis species reveals adaptation mechanisms to life exclusively in mammalian hosts.</title>
        <authorList>
            <person name="Ma L."/>
            <person name="Chen Z."/>
            <person name="Huang D.W."/>
            <person name="Kutty G."/>
            <person name="Ishihara M."/>
            <person name="Wang H."/>
            <person name="Abouelleil A."/>
            <person name="Bishop L."/>
            <person name="Davey E."/>
            <person name="Deng R."/>
            <person name="Deng X."/>
            <person name="Fan L."/>
            <person name="Fantoni G."/>
            <person name="Fitzgerald M."/>
            <person name="Gogineni E."/>
            <person name="Goldberg J.M."/>
            <person name="Handley G."/>
            <person name="Hu X."/>
            <person name="Huber C."/>
            <person name="Jiao X."/>
            <person name="Jones K."/>
            <person name="Levin J.Z."/>
            <person name="Liu Y."/>
            <person name="Macdonald P."/>
            <person name="Melnikov A."/>
            <person name="Raley C."/>
            <person name="Sassi M."/>
            <person name="Sherman B.T."/>
            <person name="Song X."/>
            <person name="Sykes S."/>
            <person name="Tran B."/>
            <person name="Walsh L."/>
            <person name="Xia Y."/>
            <person name="Yang J."/>
            <person name="Young S."/>
            <person name="Zeng Q."/>
            <person name="Zheng X."/>
            <person name="Stephens R."/>
            <person name="Nusbaum C."/>
            <person name="Birren B.W."/>
            <person name="Azadi P."/>
            <person name="Lempicki R.A."/>
            <person name="Cuomo C.A."/>
            <person name="Kovacs J.A."/>
        </authorList>
    </citation>
    <scope>NUCLEOTIDE SEQUENCE [LARGE SCALE GENOMIC DNA]</scope>
    <source>
        <strain evidence="8">B123</strain>
    </source>
</reference>
<evidence type="ECO:0000256" key="2">
    <source>
        <dbReference type="ARBA" id="ARBA00010734"/>
    </source>
</evidence>
<dbReference type="Gene3D" id="1.25.40.10">
    <property type="entry name" value="Tetratricopeptide repeat domain"/>
    <property type="match status" value="1"/>
</dbReference>
<dbReference type="InterPro" id="IPR013949">
    <property type="entry name" value="Utp6"/>
</dbReference>
<evidence type="ECO:0000256" key="3">
    <source>
        <dbReference type="ARBA" id="ARBA00022552"/>
    </source>
</evidence>
<dbReference type="InterPro" id="IPR003107">
    <property type="entry name" value="HAT"/>
</dbReference>
<evidence type="ECO:0000256" key="1">
    <source>
        <dbReference type="ARBA" id="ARBA00004604"/>
    </source>
</evidence>
<comment type="caution">
    <text evidence="7">The sequence shown here is derived from an EMBL/GenBank/DDBJ whole genome shotgun (WGS) entry which is preliminary data.</text>
</comment>
<name>M7P544_PNEMU</name>
<comment type="subcellular location">
    <subcellularLocation>
        <location evidence="1">Nucleus</location>
        <location evidence="1">Nucleolus</location>
    </subcellularLocation>
</comment>
<dbReference type="InterPro" id="IPR011990">
    <property type="entry name" value="TPR-like_helical_dom_sf"/>
</dbReference>
<dbReference type="Pfam" id="PF08640">
    <property type="entry name" value="U3_assoc_6"/>
    <property type="match status" value="1"/>
</dbReference>
<evidence type="ECO:0000256" key="5">
    <source>
        <dbReference type="ARBA" id="ARBA00023242"/>
    </source>
</evidence>
<dbReference type="OMA" id="KTANEYM"/>
<dbReference type="InterPro" id="IPR055347">
    <property type="entry name" value="UTP6_N"/>
</dbReference>
<feature type="domain" description="U3 small nucleolar RNA-associated protein 6 N-terminal" evidence="6">
    <location>
        <begin position="9"/>
        <end position="91"/>
    </location>
</feature>
<dbReference type="RefSeq" id="XP_007874796.1">
    <property type="nucleotide sequence ID" value="XM_007876605.1"/>
</dbReference>
<evidence type="ECO:0000259" key="6">
    <source>
        <dbReference type="Pfam" id="PF08640"/>
    </source>
</evidence>
<dbReference type="PANTHER" id="PTHR23271:SF1">
    <property type="entry name" value="U3 SMALL NUCLEOLAR RNA-ASSOCIATED PROTEIN 6 HOMOLOG"/>
    <property type="match status" value="1"/>
</dbReference>
<dbReference type="SUPFAM" id="SSF48452">
    <property type="entry name" value="TPR-like"/>
    <property type="match status" value="1"/>
</dbReference>
<dbReference type="EMBL" id="AFWA02000007">
    <property type="protein sequence ID" value="EMR08990.1"/>
    <property type="molecule type" value="Genomic_DNA"/>
</dbReference>
<dbReference type="Proteomes" id="UP000011958">
    <property type="component" value="Unassembled WGS sequence"/>
</dbReference>
<dbReference type="AlphaFoldDB" id="M7P544"/>
<gene>
    <name evidence="7" type="ORF">PNEG_02766</name>
</gene>
<dbReference type="GeneID" id="19896455"/>
<dbReference type="GO" id="GO:0000462">
    <property type="term" value="P:maturation of SSU-rRNA from tricistronic rRNA transcript (SSU-rRNA, 5.8S rRNA, LSU-rRNA)"/>
    <property type="evidence" value="ECO:0007669"/>
    <property type="project" value="InterPro"/>
</dbReference>
<accession>M7P544</accession>
<protein>
    <recommendedName>
        <fullName evidence="6">U3 small nucleolar RNA-associated protein 6 N-terminal domain-containing protein</fullName>
    </recommendedName>
</protein>
<keyword evidence="5" id="KW-0539">Nucleus</keyword>
<keyword evidence="3" id="KW-0698">rRNA processing</keyword>
<keyword evidence="8" id="KW-1185">Reference proteome</keyword>
<dbReference type="SMART" id="SM00386">
    <property type="entry name" value="HAT"/>
    <property type="match status" value="4"/>
</dbReference>
<dbReference type="HOGENOM" id="CLU_026025_3_0_1"/>
<dbReference type="GO" id="GO:0034388">
    <property type="term" value="C:Pwp2p-containing subcomplex of 90S preribosome"/>
    <property type="evidence" value="ECO:0007669"/>
    <property type="project" value="TreeGrafter"/>
</dbReference>
<evidence type="ECO:0000313" key="7">
    <source>
        <dbReference type="EMBL" id="EMR08990.1"/>
    </source>
</evidence>
<dbReference type="OrthoDB" id="28112at2759"/>
<dbReference type="GO" id="GO:0032040">
    <property type="term" value="C:small-subunit processome"/>
    <property type="evidence" value="ECO:0007669"/>
    <property type="project" value="TreeGrafter"/>
</dbReference>
<evidence type="ECO:0000256" key="4">
    <source>
        <dbReference type="ARBA" id="ARBA00022737"/>
    </source>
</evidence>
<dbReference type="GO" id="GO:0030515">
    <property type="term" value="F:snoRNA binding"/>
    <property type="evidence" value="ECO:0007669"/>
    <property type="project" value="InterPro"/>
</dbReference>
<dbReference type="STRING" id="1069680.M7P544"/>
<organism evidence="7 8">
    <name type="scientific">Pneumocystis murina (strain B123)</name>
    <name type="common">Mouse pneumocystis pneumonia agent</name>
    <name type="synonym">Pneumocystis carinii f. sp. muris</name>
    <dbReference type="NCBI Taxonomy" id="1069680"/>
    <lineage>
        <taxon>Eukaryota</taxon>
        <taxon>Fungi</taxon>
        <taxon>Dikarya</taxon>
        <taxon>Ascomycota</taxon>
        <taxon>Taphrinomycotina</taxon>
        <taxon>Pneumocystomycetes</taxon>
        <taxon>Pneumocystaceae</taxon>
        <taxon>Pneumocystis</taxon>
    </lineage>
</organism>
<sequence length="427" mass="50451">MSEKAEYFLEQSFPEIIDLQRRSIFTPTEIKSIIKRRTEFEYALARRIVKKEDFLKYVEYEMNLEALRKKRIKRLNIKGKPTISDWGGVRRIFFIFERATQKFHGDIDLWLQYIRYAQHEKSTKLLGKVISKALQFHPTKPKLWIFAGYHELNWNGNISAARVLMQRGIRLNMYSSELWLEYCKMELIYIIKLYMRHKILGISELSDDKNVNKAAKEKDMIMIPEITYEEYKKDNLIFKNMETSLSDSKNVSLIDFQDSPVMKGEIVSIIIKTANEYMPKNIDLLESFYYMIESLENLICRDRLLNEIVSLIEYQESNIELAKILLLILPLNKFLKNVLDISFPGVLKSSILGFNTLIENNNCSIISYEKFCLFLGKFLKKKKLDENLRIVIHSFLYSILKKLEIQHLMSPKLKILLDSICLQCIKI</sequence>
<proteinExistence type="inferred from homology"/>
<dbReference type="VEuPathDB" id="FungiDB:PNEG_02766"/>
<dbReference type="PANTHER" id="PTHR23271">
    <property type="entry name" value="HEPATOCELLULAR CARCINOMA-ASSOCIATED ANTIGEN 66"/>
    <property type="match status" value="1"/>
</dbReference>
<keyword evidence="4" id="KW-0677">Repeat</keyword>
<comment type="similarity">
    <text evidence="2">Belongs to the UTP6 family.</text>
</comment>
<dbReference type="eggNOG" id="KOG2396">
    <property type="taxonomic scope" value="Eukaryota"/>
</dbReference>